<dbReference type="Proteomes" id="UP000228948">
    <property type="component" value="Chromosome"/>
</dbReference>
<dbReference type="AlphaFoldDB" id="A0A2K8KHH7"/>
<accession>A0A2K8KHH7</accession>
<dbReference type="PANTHER" id="PTHR10285">
    <property type="entry name" value="URIDINE KINASE"/>
    <property type="match status" value="1"/>
</dbReference>
<dbReference type="SUPFAM" id="SSF52540">
    <property type="entry name" value="P-loop containing nucleoside triphosphate hydrolases"/>
    <property type="match status" value="1"/>
</dbReference>
<dbReference type="Gene3D" id="3.40.50.300">
    <property type="entry name" value="P-loop containing nucleotide triphosphate hydrolases"/>
    <property type="match status" value="1"/>
</dbReference>
<dbReference type="GO" id="GO:0005524">
    <property type="term" value="F:ATP binding"/>
    <property type="evidence" value="ECO:0007669"/>
    <property type="project" value="InterPro"/>
</dbReference>
<reference evidence="2 3" key="1">
    <citation type="submission" date="2017-11" db="EMBL/GenBank/DDBJ databases">
        <title>Revised Sequence and Annotation of the Rhodobaca barguzinensis strain alga05 Genome.</title>
        <authorList>
            <person name="Kopejtka K."/>
            <person name="Tomasch J.M."/>
            <person name="Bunk B."/>
            <person name="Koblizek M."/>
        </authorList>
    </citation>
    <scope>NUCLEOTIDE SEQUENCE [LARGE SCALE GENOMIC DNA]</scope>
    <source>
        <strain evidence="3">alga05</strain>
    </source>
</reference>
<dbReference type="NCBIfam" id="NF006746">
    <property type="entry name" value="PRK09270.1-5"/>
    <property type="match status" value="1"/>
</dbReference>
<name>A0A2K8KHH7_9RHOB</name>
<gene>
    <name evidence="2" type="ORF">BG454_17785</name>
</gene>
<sequence>MSVAQPLDSISPDLLKRLRDLHGTGRKLIAVAGAPASGKSVLGMALRDALRRNGQRAELVPMDGFHLDNRLLDARGLRARKGAPESFDVAGFIALVRRLRSDAEVVYPLFDRARDLSIAGAGVISPDCEMVIIEGNYLLFDEKPWSDLAALWDFSIWLDTAEDTILQRCVARWLGHGHDLDAARKRAEGNDLANARRIIAARLDADMTLSE</sequence>
<evidence type="ECO:0000313" key="3">
    <source>
        <dbReference type="Proteomes" id="UP000228948"/>
    </source>
</evidence>
<dbReference type="RefSeq" id="WP_071482433.1">
    <property type="nucleotide sequence ID" value="NZ_CP024899.1"/>
</dbReference>
<protein>
    <submittedName>
        <fullName evidence="2">Nucleoside/nucleotide kinase family protein</fullName>
    </submittedName>
</protein>
<evidence type="ECO:0000313" key="2">
    <source>
        <dbReference type="EMBL" id="ATX67433.1"/>
    </source>
</evidence>
<dbReference type="KEGG" id="rbg:BG454_17785"/>
<keyword evidence="3" id="KW-1185">Reference proteome</keyword>
<dbReference type="InterPro" id="IPR006083">
    <property type="entry name" value="PRK/URK"/>
</dbReference>
<dbReference type="EMBL" id="CP024899">
    <property type="protein sequence ID" value="ATX67433.1"/>
    <property type="molecule type" value="Genomic_DNA"/>
</dbReference>
<keyword evidence="2" id="KW-0418">Kinase</keyword>
<dbReference type="OrthoDB" id="1550976at2"/>
<dbReference type="STRING" id="441209.GCA_001870665_03463"/>
<proteinExistence type="predicted"/>
<dbReference type="InterPro" id="IPR027417">
    <property type="entry name" value="P-loop_NTPase"/>
</dbReference>
<feature type="domain" description="Phosphoribulokinase/uridine kinase" evidence="1">
    <location>
        <begin position="28"/>
        <end position="183"/>
    </location>
</feature>
<evidence type="ECO:0000259" key="1">
    <source>
        <dbReference type="Pfam" id="PF00485"/>
    </source>
</evidence>
<dbReference type="Pfam" id="PF00485">
    <property type="entry name" value="PRK"/>
    <property type="match status" value="1"/>
</dbReference>
<dbReference type="GO" id="GO:0016301">
    <property type="term" value="F:kinase activity"/>
    <property type="evidence" value="ECO:0007669"/>
    <property type="project" value="UniProtKB-KW"/>
</dbReference>
<keyword evidence="2" id="KW-0808">Transferase</keyword>
<organism evidence="2 3">
    <name type="scientific">Roseinatronobacter bogoriensis subsp. barguzinensis</name>
    <dbReference type="NCBI Taxonomy" id="441209"/>
    <lineage>
        <taxon>Bacteria</taxon>
        <taxon>Pseudomonadati</taxon>
        <taxon>Pseudomonadota</taxon>
        <taxon>Alphaproteobacteria</taxon>
        <taxon>Rhodobacterales</taxon>
        <taxon>Paracoccaceae</taxon>
        <taxon>Roseinatronobacter</taxon>
    </lineage>
</organism>